<keyword evidence="2" id="KW-0378">Hydrolase</keyword>
<reference evidence="2 3" key="1">
    <citation type="submission" date="2020-01" db="EMBL/GenBank/DDBJ databases">
        <title>Complete genome sequence of Chitinophaga sp. H33E-04 isolated from quinoa roots.</title>
        <authorList>
            <person name="Weon H.-Y."/>
            <person name="Lee S.A."/>
        </authorList>
    </citation>
    <scope>NUCLEOTIDE SEQUENCE [LARGE SCALE GENOMIC DNA]</scope>
    <source>
        <strain evidence="2 3">H33E-04</strain>
    </source>
</reference>
<name>A0A6B9ZN93_9BACT</name>
<organism evidence="2 3">
    <name type="scientific">Chitinophaga agri</name>
    <dbReference type="NCBI Taxonomy" id="2703787"/>
    <lineage>
        <taxon>Bacteria</taxon>
        <taxon>Pseudomonadati</taxon>
        <taxon>Bacteroidota</taxon>
        <taxon>Chitinophagia</taxon>
        <taxon>Chitinophagales</taxon>
        <taxon>Chitinophagaceae</taxon>
        <taxon>Chitinophaga</taxon>
    </lineage>
</organism>
<dbReference type="SMART" id="SM00849">
    <property type="entry name" value="Lactamase_B"/>
    <property type="match status" value="1"/>
</dbReference>
<feature type="domain" description="Metallo-beta-lactamase" evidence="1">
    <location>
        <begin position="13"/>
        <end position="175"/>
    </location>
</feature>
<keyword evidence="3" id="KW-1185">Reference proteome</keyword>
<dbReference type="Gene3D" id="3.60.15.10">
    <property type="entry name" value="Ribonuclease Z/Hydroxyacylglutathione hydrolase-like"/>
    <property type="match status" value="1"/>
</dbReference>
<protein>
    <submittedName>
        <fullName evidence="2">MBL fold metallo-hydrolase</fullName>
    </submittedName>
</protein>
<evidence type="ECO:0000313" key="2">
    <source>
        <dbReference type="EMBL" id="QHS63880.1"/>
    </source>
</evidence>
<accession>A0A6B9ZN93</accession>
<dbReference type="AlphaFoldDB" id="A0A6B9ZN93"/>
<evidence type="ECO:0000313" key="3">
    <source>
        <dbReference type="Proteomes" id="UP000476411"/>
    </source>
</evidence>
<gene>
    <name evidence="2" type="ORF">GWR21_31160</name>
</gene>
<dbReference type="PANTHER" id="PTHR47619:SF1">
    <property type="entry name" value="EXODEOXYRIBONUCLEASE WALJ"/>
    <property type="match status" value="1"/>
</dbReference>
<proteinExistence type="predicted"/>
<dbReference type="InterPro" id="IPR001279">
    <property type="entry name" value="Metallo-B-lactamas"/>
</dbReference>
<dbReference type="Pfam" id="PF12706">
    <property type="entry name" value="Lactamase_B_2"/>
    <property type="match status" value="1"/>
</dbReference>
<dbReference type="PANTHER" id="PTHR47619">
    <property type="entry name" value="METALLO-HYDROLASE YYCJ-RELATED"/>
    <property type="match status" value="1"/>
</dbReference>
<dbReference type="KEGG" id="chih:GWR21_31160"/>
<dbReference type="EMBL" id="CP048113">
    <property type="protein sequence ID" value="QHS63880.1"/>
    <property type="molecule type" value="Genomic_DNA"/>
</dbReference>
<sequence>MSLQITSLNSGSNGNCYYIGTATEAVLIDAGISCRETERRMKRLGLKMDIVKAIFISHEHSDHIRGLEVLSKKYSLPVYITTKTMLHGRLNLHAAYVKVFDDTAPIPIGDLTVHAFSKAHDAIEPHSFMITHDGIRIGVFTDIGVPCTNLIHHFKQCHAAFLEANYDEKLLEQGRYPFFLKKRIRGGKGHLSNTQALEVFKLHKPSYMTHILLSHLSRDNNKPELVLDLFRPHAGRTQVIVASRDVETPVFHISATPQTVTPVITYVQGQLAF</sequence>
<dbReference type="GO" id="GO:0016787">
    <property type="term" value="F:hydrolase activity"/>
    <property type="evidence" value="ECO:0007669"/>
    <property type="project" value="UniProtKB-KW"/>
</dbReference>
<dbReference type="InterPro" id="IPR036866">
    <property type="entry name" value="RibonucZ/Hydroxyglut_hydro"/>
</dbReference>
<dbReference type="RefSeq" id="WP_162335596.1">
    <property type="nucleotide sequence ID" value="NZ_CP048113.1"/>
</dbReference>
<evidence type="ECO:0000259" key="1">
    <source>
        <dbReference type="SMART" id="SM00849"/>
    </source>
</evidence>
<dbReference type="SUPFAM" id="SSF56281">
    <property type="entry name" value="Metallo-hydrolase/oxidoreductase"/>
    <property type="match status" value="1"/>
</dbReference>
<dbReference type="InterPro" id="IPR052533">
    <property type="entry name" value="WalJ/YycJ-like"/>
</dbReference>
<dbReference type="Proteomes" id="UP000476411">
    <property type="component" value="Chromosome"/>
</dbReference>